<reference evidence="2 3" key="1">
    <citation type="submission" date="2019-03" db="EMBL/GenBank/DDBJ databases">
        <title>Arenimonas daejeonensis sp. nov., isolated from compost.</title>
        <authorList>
            <person name="Jeon C.O."/>
        </authorList>
    </citation>
    <scope>NUCLEOTIDE SEQUENCE [LARGE SCALE GENOMIC DNA]</scope>
    <source>
        <strain evidence="2 3">R29</strain>
    </source>
</reference>
<keyword evidence="1" id="KW-0812">Transmembrane</keyword>
<sequence>MSAWKAATLLVVLHALFGAAFGVFMDNPVAAMVLQVIQIVLMAGVIFAWASLDARAEGKSLGTAQGVCLILFGYFAVPFYLASYRQTANWLRWTGKGLTIFVACTGAFMLAAAASSGMLA</sequence>
<feature type="transmembrane region" description="Helical" evidence="1">
    <location>
        <begin position="32"/>
        <end position="52"/>
    </location>
</feature>
<evidence type="ECO:0000313" key="3">
    <source>
        <dbReference type="Proteomes" id="UP000305760"/>
    </source>
</evidence>
<comment type="caution">
    <text evidence="2">The sequence shown here is derived from an EMBL/GenBank/DDBJ whole genome shotgun (WGS) entry which is preliminary data.</text>
</comment>
<proteinExistence type="predicted"/>
<dbReference type="OrthoDB" id="5967281at2"/>
<dbReference type="Proteomes" id="UP000305760">
    <property type="component" value="Unassembled WGS sequence"/>
</dbReference>
<accession>A0A5C4RQD6</accession>
<protein>
    <submittedName>
        <fullName evidence="2">Uncharacterized protein</fullName>
    </submittedName>
</protein>
<keyword evidence="1" id="KW-1133">Transmembrane helix</keyword>
<dbReference type="RefSeq" id="WP_139449008.1">
    <property type="nucleotide sequence ID" value="NZ_SMDR01000003.1"/>
</dbReference>
<dbReference type="EMBL" id="SMDR01000003">
    <property type="protein sequence ID" value="TNJ32971.1"/>
    <property type="molecule type" value="Genomic_DNA"/>
</dbReference>
<keyword evidence="1" id="KW-0472">Membrane</keyword>
<name>A0A5C4RQD6_9GAMM</name>
<feature type="transmembrane region" description="Helical" evidence="1">
    <location>
        <begin position="64"/>
        <end position="83"/>
    </location>
</feature>
<gene>
    <name evidence="2" type="ORF">E1B00_11685</name>
</gene>
<evidence type="ECO:0000256" key="1">
    <source>
        <dbReference type="SAM" id="Phobius"/>
    </source>
</evidence>
<keyword evidence="3" id="KW-1185">Reference proteome</keyword>
<dbReference type="AlphaFoldDB" id="A0A5C4RQD6"/>
<organism evidence="2 3">
    <name type="scientific">Arenimonas terrae</name>
    <dbReference type="NCBI Taxonomy" id="2546226"/>
    <lineage>
        <taxon>Bacteria</taxon>
        <taxon>Pseudomonadati</taxon>
        <taxon>Pseudomonadota</taxon>
        <taxon>Gammaproteobacteria</taxon>
        <taxon>Lysobacterales</taxon>
        <taxon>Lysobacteraceae</taxon>
        <taxon>Arenimonas</taxon>
    </lineage>
</organism>
<evidence type="ECO:0000313" key="2">
    <source>
        <dbReference type="EMBL" id="TNJ32971.1"/>
    </source>
</evidence>
<feature type="transmembrane region" description="Helical" evidence="1">
    <location>
        <begin position="98"/>
        <end position="119"/>
    </location>
</feature>